<dbReference type="InParanoid" id="A0A1Y2EPI2"/>
<dbReference type="InterPro" id="IPR009072">
    <property type="entry name" value="Histone-fold"/>
</dbReference>
<dbReference type="GO" id="GO:0046982">
    <property type="term" value="F:protein heterodimerization activity"/>
    <property type="evidence" value="ECO:0007669"/>
    <property type="project" value="InterPro"/>
</dbReference>
<dbReference type="SUPFAM" id="SSF47113">
    <property type="entry name" value="Histone-fold"/>
    <property type="match status" value="1"/>
</dbReference>
<comment type="similarity">
    <text evidence="2">Belongs to the TAF11 family.</text>
</comment>
<reference evidence="8 9" key="1">
    <citation type="submission" date="2016-07" db="EMBL/GenBank/DDBJ databases">
        <title>Pervasive Adenine N6-methylation of Active Genes in Fungi.</title>
        <authorList>
            <consortium name="DOE Joint Genome Institute"/>
            <person name="Mondo S.J."/>
            <person name="Dannebaum R.O."/>
            <person name="Kuo R.C."/>
            <person name="Labutti K."/>
            <person name="Haridas S."/>
            <person name="Kuo A."/>
            <person name="Salamov A."/>
            <person name="Ahrendt S.R."/>
            <person name="Lipzen A."/>
            <person name="Sullivan W."/>
            <person name="Andreopoulos W.B."/>
            <person name="Clum A."/>
            <person name="Lindquist E."/>
            <person name="Daum C."/>
            <person name="Ramamoorthy G.K."/>
            <person name="Gryganskyi A."/>
            <person name="Culley D."/>
            <person name="Magnuson J.K."/>
            <person name="James T.Y."/>
            <person name="O'Malley M.A."/>
            <person name="Stajich J.E."/>
            <person name="Spatafora J.W."/>
            <person name="Visel A."/>
            <person name="Grigoriev I.V."/>
        </authorList>
    </citation>
    <scope>NUCLEOTIDE SEQUENCE [LARGE SCALE GENOMIC DNA]</scope>
    <source>
        <strain evidence="8 9">62-1032</strain>
    </source>
</reference>
<evidence type="ECO:0000256" key="4">
    <source>
        <dbReference type="ARBA" id="ARBA00023163"/>
    </source>
</evidence>
<keyword evidence="5" id="KW-0539">Nucleus</keyword>
<dbReference type="GO" id="GO:0051123">
    <property type="term" value="P:RNA polymerase II preinitiation complex assembly"/>
    <property type="evidence" value="ECO:0007669"/>
    <property type="project" value="InterPro"/>
</dbReference>
<evidence type="ECO:0000313" key="8">
    <source>
        <dbReference type="EMBL" id="ORY72765.1"/>
    </source>
</evidence>
<dbReference type="STRING" id="106004.A0A1Y2EPI2"/>
<dbReference type="Pfam" id="PF04719">
    <property type="entry name" value="TAFII28"/>
    <property type="match status" value="1"/>
</dbReference>
<dbReference type="AlphaFoldDB" id="A0A1Y2EPI2"/>
<keyword evidence="9" id="KW-1185">Reference proteome</keyword>
<evidence type="ECO:0000256" key="5">
    <source>
        <dbReference type="ARBA" id="ARBA00023242"/>
    </source>
</evidence>
<name>A0A1Y2EPI2_9BASI</name>
<feature type="compositionally biased region" description="Basic and acidic residues" evidence="6">
    <location>
        <begin position="45"/>
        <end position="54"/>
    </location>
</feature>
<dbReference type="InterPro" id="IPR006809">
    <property type="entry name" value="TAFII28_dom"/>
</dbReference>
<dbReference type="InterPro" id="IPR045127">
    <property type="entry name" value="TAF11-like"/>
</dbReference>
<dbReference type="EMBL" id="MCGR01000050">
    <property type="protein sequence ID" value="ORY72765.1"/>
    <property type="molecule type" value="Genomic_DNA"/>
</dbReference>
<dbReference type="Gene3D" id="1.10.20.10">
    <property type="entry name" value="Histone, subunit A"/>
    <property type="match status" value="1"/>
</dbReference>
<accession>A0A1Y2EPI2</accession>
<evidence type="ECO:0000256" key="1">
    <source>
        <dbReference type="ARBA" id="ARBA00004123"/>
    </source>
</evidence>
<dbReference type="OrthoDB" id="28335at2759"/>
<dbReference type="GO" id="GO:0016251">
    <property type="term" value="F:RNA polymerase II general transcription initiation factor activity"/>
    <property type="evidence" value="ECO:0007669"/>
    <property type="project" value="TreeGrafter"/>
</dbReference>
<dbReference type="GO" id="GO:0005669">
    <property type="term" value="C:transcription factor TFIID complex"/>
    <property type="evidence" value="ECO:0007669"/>
    <property type="project" value="InterPro"/>
</dbReference>
<dbReference type="PANTHER" id="PTHR13218:SF8">
    <property type="entry name" value="TRANSCRIPTION INITIATION FACTOR TFIID SUBUNIT 11"/>
    <property type="match status" value="1"/>
</dbReference>
<keyword evidence="4" id="KW-0804">Transcription</keyword>
<comment type="subcellular location">
    <subcellularLocation>
        <location evidence="1">Nucleus</location>
    </subcellularLocation>
</comment>
<dbReference type="CDD" id="cd08048">
    <property type="entry name" value="HFD_TAF11"/>
    <property type="match status" value="1"/>
</dbReference>
<gene>
    <name evidence="8" type="ORF">BCR35DRAFT_354322</name>
</gene>
<evidence type="ECO:0000256" key="2">
    <source>
        <dbReference type="ARBA" id="ARBA00009788"/>
    </source>
</evidence>
<evidence type="ECO:0000256" key="3">
    <source>
        <dbReference type="ARBA" id="ARBA00023015"/>
    </source>
</evidence>
<evidence type="ECO:0000259" key="7">
    <source>
        <dbReference type="Pfam" id="PF04719"/>
    </source>
</evidence>
<comment type="caution">
    <text evidence="8">The sequence shown here is derived from an EMBL/GenBank/DDBJ whole genome shotgun (WGS) entry which is preliminary data.</text>
</comment>
<feature type="region of interest" description="Disordered" evidence="6">
    <location>
        <begin position="1"/>
        <end position="72"/>
    </location>
</feature>
<evidence type="ECO:0000313" key="9">
    <source>
        <dbReference type="Proteomes" id="UP000193467"/>
    </source>
</evidence>
<dbReference type="PANTHER" id="PTHR13218">
    <property type="entry name" value="TRANSCRIPTION INITIATION FACTOR TFIID SUBUNIT 11-RELATED"/>
    <property type="match status" value="1"/>
</dbReference>
<evidence type="ECO:0000256" key="6">
    <source>
        <dbReference type="SAM" id="MobiDB-lite"/>
    </source>
</evidence>
<dbReference type="Proteomes" id="UP000193467">
    <property type="component" value="Unassembled WGS sequence"/>
</dbReference>
<keyword evidence="3" id="KW-0805">Transcription regulation</keyword>
<feature type="compositionally biased region" description="Acidic residues" evidence="6">
    <location>
        <begin position="60"/>
        <end position="72"/>
    </location>
</feature>
<proteinExistence type="inferred from homology"/>
<protein>
    <submittedName>
        <fullName evidence="8">HTAFII28-like protein conserved region-domain-containing protein</fullName>
    </submittedName>
</protein>
<organism evidence="8 9">
    <name type="scientific">Leucosporidium creatinivorum</name>
    <dbReference type="NCBI Taxonomy" id="106004"/>
    <lineage>
        <taxon>Eukaryota</taxon>
        <taxon>Fungi</taxon>
        <taxon>Dikarya</taxon>
        <taxon>Basidiomycota</taxon>
        <taxon>Pucciniomycotina</taxon>
        <taxon>Microbotryomycetes</taxon>
        <taxon>Leucosporidiales</taxon>
        <taxon>Leucosporidium</taxon>
    </lineage>
</organism>
<feature type="domain" description="TAFII28-like protein" evidence="7">
    <location>
        <begin position="100"/>
        <end position="181"/>
    </location>
</feature>
<sequence>MKRSFSQGSPPPTKAPRRIDSPQRGRSRSRSRSLSVAPGGGSKGKGRETDREETGAPGEEGQEGEGDAEGDAEDEELVFSDDEFGMNQKQMAKEKEDLRVLLEHFDSNQMDRYEAYRRSGLTKGNVRKLVNQLLGQSASPAVITVVRGFSKVFVGEIVEKARAVANHSGSLTPADLREAYRLYQAEHEGAGGGGIARKKMFVK</sequence>